<dbReference type="GO" id="GO:0005737">
    <property type="term" value="C:cytoplasm"/>
    <property type="evidence" value="ECO:0007669"/>
    <property type="project" value="TreeGrafter"/>
</dbReference>
<dbReference type="EMBL" id="HBIB01010610">
    <property type="protein sequence ID" value="CAE0244632.1"/>
    <property type="molecule type" value="Transcribed_RNA"/>
</dbReference>
<accession>A0A7S3D2N8</accession>
<dbReference type="Gene3D" id="3.40.50.300">
    <property type="entry name" value="P-loop containing nucleotide triphosphate hydrolases"/>
    <property type="match status" value="1"/>
</dbReference>
<dbReference type="Pfam" id="PF00350">
    <property type="entry name" value="Dynamin_N"/>
    <property type="match status" value="1"/>
</dbReference>
<dbReference type="GO" id="GO:0003924">
    <property type="term" value="F:GTPase activity"/>
    <property type="evidence" value="ECO:0007669"/>
    <property type="project" value="TreeGrafter"/>
</dbReference>
<name>A0A7S3D2N8_9EUKA</name>
<proteinExistence type="predicted"/>
<dbReference type="PRINTS" id="PR00195">
    <property type="entry name" value="DYNAMIN"/>
</dbReference>
<feature type="region of interest" description="Disordered" evidence="1">
    <location>
        <begin position="1"/>
        <end position="35"/>
    </location>
</feature>
<gene>
    <name evidence="3" type="ORF">PBIL07802_LOCUS6808</name>
</gene>
<dbReference type="GO" id="GO:0016020">
    <property type="term" value="C:membrane"/>
    <property type="evidence" value="ECO:0007669"/>
    <property type="project" value="TreeGrafter"/>
</dbReference>
<protein>
    <recommendedName>
        <fullName evidence="2">Dynamin N-terminal domain-containing protein</fullName>
    </recommendedName>
</protein>
<evidence type="ECO:0000256" key="1">
    <source>
        <dbReference type="SAM" id="MobiDB-lite"/>
    </source>
</evidence>
<dbReference type="InterPro" id="IPR045063">
    <property type="entry name" value="Dynamin_N"/>
</dbReference>
<dbReference type="AlphaFoldDB" id="A0A7S3D2N8"/>
<dbReference type="PANTHER" id="PTHR11566">
    <property type="entry name" value="DYNAMIN"/>
    <property type="match status" value="1"/>
</dbReference>
<sequence>MSAHEAIPEELDQTSLEASSSERMSPKTISDQPAFVPSGKSDHILFAKENLLTLSQQIKSFSARRRSQGLAARLESLMSILDDLDSSIPTIVIFGQQSSGKTATLSALQPQNEGYVAGSMATRTMVIIHYSKKAEKIEFRIDNSEYSELSKRTFETRKEAEEAIRAVLPEGKLSADTVLTCVFPQRADRPDQIFIDIPGMIPAKMDANAPFFSRIREDYLSRPECTIVHVVDGSLDPDLDISTEFLKTVPGAQKRTLKVITHVDKIAIDRDSHSHLDAIRKESRDGSLYFVANKVNDNLTSEEEEKQALDGIQEALNGVLVSSDKFGRAQLAKDISDELAVETRKRAGKIDMALFDTGKKLEGVLSIIGKEEQTPSWLRNKLHNSIIEALDKHTGLQRILHDVDESLAGKASPVVESLPNVDVVKKIIEKRGGRIQIKGTESSYPAVEDIVAEKGAELIRVLQDELFESIATIESLVLDMLSQVGKDDSSFESVIEEHVTLQVQKYWNGVRQSLAGELTEHLHSKMGAFLSCISERAYEEVQQEMTRMQVKRVLATLNRGDDTKAGSREARQRELPYGRAENFPLFYTNSSEDVIVLEVLKDKLEKDRHLYSEKAHEALMYSKVVLEEYRSHLIGNIVNGLNSSLTNLKSGMIEMLGSVQDRFFCESTELQQDRQSLLELLDSVKQIEGQLTGKVEESM</sequence>
<evidence type="ECO:0000259" key="2">
    <source>
        <dbReference type="Pfam" id="PF00350"/>
    </source>
</evidence>
<organism evidence="3">
    <name type="scientific">Palpitomonas bilix</name>
    <dbReference type="NCBI Taxonomy" id="652834"/>
    <lineage>
        <taxon>Eukaryota</taxon>
        <taxon>Eukaryota incertae sedis</taxon>
    </lineage>
</organism>
<dbReference type="InterPro" id="IPR022812">
    <property type="entry name" value="Dynamin"/>
</dbReference>
<dbReference type="InterPro" id="IPR027417">
    <property type="entry name" value="P-loop_NTPase"/>
</dbReference>
<reference evidence="3" key="1">
    <citation type="submission" date="2021-01" db="EMBL/GenBank/DDBJ databases">
        <authorList>
            <person name="Corre E."/>
            <person name="Pelletier E."/>
            <person name="Niang G."/>
            <person name="Scheremetjew M."/>
            <person name="Finn R."/>
            <person name="Kale V."/>
            <person name="Holt S."/>
            <person name="Cochrane G."/>
            <person name="Meng A."/>
            <person name="Brown T."/>
            <person name="Cohen L."/>
        </authorList>
    </citation>
    <scope>NUCLEOTIDE SEQUENCE</scope>
    <source>
        <strain evidence="3">NIES-2562</strain>
    </source>
</reference>
<feature type="domain" description="Dynamin N-terminal" evidence="2">
    <location>
        <begin position="91"/>
        <end position="262"/>
    </location>
</feature>
<dbReference type="GO" id="GO:0005874">
    <property type="term" value="C:microtubule"/>
    <property type="evidence" value="ECO:0007669"/>
    <property type="project" value="TreeGrafter"/>
</dbReference>
<dbReference type="SUPFAM" id="SSF52540">
    <property type="entry name" value="P-loop containing nucleoside triphosphate hydrolases"/>
    <property type="match status" value="1"/>
</dbReference>
<feature type="compositionally biased region" description="Polar residues" evidence="1">
    <location>
        <begin position="13"/>
        <end position="31"/>
    </location>
</feature>
<evidence type="ECO:0000313" key="3">
    <source>
        <dbReference type="EMBL" id="CAE0244632.1"/>
    </source>
</evidence>
<dbReference type="GO" id="GO:0008017">
    <property type="term" value="F:microtubule binding"/>
    <property type="evidence" value="ECO:0007669"/>
    <property type="project" value="TreeGrafter"/>
</dbReference>